<proteinExistence type="predicted"/>
<organism evidence="1 2">
    <name type="scientific">Arenimonas malthae CC-JY-1</name>
    <dbReference type="NCBI Taxonomy" id="1384054"/>
    <lineage>
        <taxon>Bacteria</taxon>
        <taxon>Pseudomonadati</taxon>
        <taxon>Pseudomonadota</taxon>
        <taxon>Gammaproteobacteria</taxon>
        <taxon>Lysobacterales</taxon>
        <taxon>Lysobacteraceae</taxon>
        <taxon>Arenimonas</taxon>
    </lineage>
</organism>
<dbReference type="AlphaFoldDB" id="A0A091B5J9"/>
<sequence>MKIGFVENRYKTWFWDAMARHWLERGHECCWLVQNPVFLPTTGRIRVMPFPSRATGDQVGADDLGWIRHADRNINYFAGDSRHYPHYNRLVGEWLDQERPDLVLGECTLFHELLVIDACKRRGIPFLHPSAPGYPGGRFAIYDGASKTTIGGCSKDMPDAAQALEIAEAIRRRERIPDYMKKSPKKVVDRVHPAPRTLADRARILRGRFLGERFNTPSVWRKLSLDRRTRSHLGRWEALAARAYAGPTPTGVCLYPLQMQPEANLDLWGGQHRNQAGLVERLARSLPVGWQLRVKANPKAKYELSRELLEVIATTPNVVAVPLAISIADEFARANLVCTVTGTVAVESVLSRIPLVQLGPGIVEDGPGCLRIGRPEDIGAVASTVASGMFVLADDDQRVELVQRLFATTFPGLVSDPSTLPAVVRPENVASVCAAVEEVMPKWG</sequence>
<name>A0A091B5J9_9GAMM</name>
<dbReference type="Proteomes" id="UP000029392">
    <property type="component" value="Unassembled WGS sequence"/>
</dbReference>
<dbReference type="RefSeq" id="WP_043802906.1">
    <property type="nucleotide sequence ID" value="NZ_AVCH01000156.1"/>
</dbReference>
<protein>
    <recommendedName>
        <fullName evidence="3">Capsule polysaccharide biosynthesis protein</fullName>
    </recommendedName>
</protein>
<keyword evidence="2" id="KW-1185">Reference proteome</keyword>
<accession>A0A091B5J9</accession>
<dbReference type="OrthoDB" id="9782449at2"/>
<gene>
    <name evidence="1" type="ORF">N790_07095</name>
</gene>
<reference evidence="1 2" key="1">
    <citation type="submission" date="2013-09" db="EMBL/GenBank/DDBJ databases">
        <title>Genome sequencing of Arenimonas malthae.</title>
        <authorList>
            <person name="Chen F."/>
            <person name="Wang G."/>
        </authorList>
    </citation>
    <scope>NUCLEOTIDE SEQUENCE [LARGE SCALE GENOMIC DNA]</scope>
    <source>
        <strain evidence="1 2">CC-JY-1</strain>
    </source>
</reference>
<dbReference type="EMBL" id="AVCH01000156">
    <property type="protein sequence ID" value="KFN47908.1"/>
    <property type="molecule type" value="Genomic_DNA"/>
</dbReference>
<evidence type="ECO:0000313" key="1">
    <source>
        <dbReference type="EMBL" id="KFN47908.1"/>
    </source>
</evidence>
<evidence type="ECO:0008006" key="3">
    <source>
        <dbReference type="Google" id="ProtNLM"/>
    </source>
</evidence>
<dbReference type="eggNOG" id="COG3562">
    <property type="taxonomic scope" value="Bacteria"/>
</dbReference>
<comment type="caution">
    <text evidence="1">The sequence shown here is derived from an EMBL/GenBank/DDBJ whole genome shotgun (WGS) entry which is preliminary data.</text>
</comment>
<dbReference type="STRING" id="1384054.N790_07095"/>
<evidence type="ECO:0000313" key="2">
    <source>
        <dbReference type="Proteomes" id="UP000029392"/>
    </source>
</evidence>